<dbReference type="GO" id="GO:0000160">
    <property type="term" value="P:phosphorelay signal transduction system"/>
    <property type="evidence" value="ECO:0007669"/>
    <property type="project" value="InterPro"/>
</dbReference>
<feature type="domain" description="HTH luxR-type" evidence="4">
    <location>
        <begin position="145"/>
        <end position="210"/>
    </location>
</feature>
<feature type="domain" description="Response regulatory" evidence="5">
    <location>
        <begin position="2"/>
        <end position="122"/>
    </location>
</feature>
<accession>A0A953J9W8</accession>
<evidence type="ECO:0000256" key="3">
    <source>
        <dbReference type="PROSITE-ProRule" id="PRU00169"/>
    </source>
</evidence>
<dbReference type="PANTHER" id="PTHR43214">
    <property type="entry name" value="TWO-COMPONENT RESPONSE REGULATOR"/>
    <property type="match status" value="1"/>
</dbReference>
<dbReference type="SUPFAM" id="SSF46894">
    <property type="entry name" value="C-terminal effector domain of the bipartite response regulators"/>
    <property type="match status" value="1"/>
</dbReference>
<evidence type="ECO:0000259" key="5">
    <source>
        <dbReference type="PROSITE" id="PS50110"/>
    </source>
</evidence>
<dbReference type="Pfam" id="PF00072">
    <property type="entry name" value="Response_reg"/>
    <property type="match status" value="1"/>
</dbReference>
<dbReference type="Gene3D" id="3.40.50.2300">
    <property type="match status" value="1"/>
</dbReference>
<evidence type="ECO:0000313" key="7">
    <source>
        <dbReference type="Proteomes" id="UP000705867"/>
    </source>
</evidence>
<dbReference type="AlphaFoldDB" id="A0A953J9W8"/>
<dbReference type="PRINTS" id="PR00038">
    <property type="entry name" value="HTHLUXR"/>
</dbReference>
<dbReference type="InterPro" id="IPR016032">
    <property type="entry name" value="Sig_transdc_resp-reg_C-effctor"/>
</dbReference>
<dbReference type="InterPro" id="IPR001789">
    <property type="entry name" value="Sig_transdc_resp-reg_receiver"/>
</dbReference>
<dbReference type="PROSITE" id="PS00622">
    <property type="entry name" value="HTH_LUXR_1"/>
    <property type="match status" value="1"/>
</dbReference>
<keyword evidence="2" id="KW-0238">DNA-binding</keyword>
<evidence type="ECO:0000259" key="4">
    <source>
        <dbReference type="PROSITE" id="PS50043"/>
    </source>
</evidence>
<dbReference type="PROSITE" id="PS50043">
    <property type="entry name" value="HTH_LUXR_2"/>
    <property type="match status" value="1"/>
</dbReference>
<evidence type="ECO:0000256" key="2">
    <source>
        <dbReference type="ARBA" id="ARBA00023125"/>
    </source>
</evidence>
<gene>
    <name evidence="6" type="ORF">K8I29_01940</name>
</gene>
<evidence type="ECO:0000256" key="1">
    <source>
        <dbReference type="ARBA" id="ARBA00022553"/>
    </source>
</evidence>
<name>A0A953J9W8_9BACT</name>
<dbReference type="SMART" id="SM00448">
    <property type="entry name" value="REC"/>
    <property type="match status" value="1"/>
</dbReference>
<dbReference type="SUPFAM" id="SSF52172">
    <property type="entry name" value="CheY-like"/>
    <property type="match status" value="1"/>
</dbReference>
<reference evidence="6" key="2">
    <citation type="submission" date="2021-08" db="EMBL/GenBank/DDBJ databases">
        <authorList>
            <person name="Dalcin Martins P."/>
        </authorList>
    </citation>
    <scope>NUCLEOTIDE SEQUENCE</scope>
    <source>
        <strain evidence="6">MAG_39</strain>
    </source>
</reference>
<dbReference type="CDD" id="cd06170">
    <property type="entry name" value="LuxR_C_like"/>
    <property type="match status" value="1"/>
</dbReference>
<dbReference type="Proteomes" id="UP000705867">
    <property type="component" value="Unassembled WGS sequence"/>
</dbReference>
<dbReference type="PANTHER" id="PTHR43214:SF43">
    <property type="entry name" value="TWO-COMPONENT RESPONSE REGULATOR"/>
    <property type="match status" value="1"/>
</dbReference>
<dbReference type="CDD" id="cd17535">
    <property type="entry name" value="REC_NarL-like"/>
    <property type="match status" value="1"/>
</dbReference>
<dbReference type="SMART" id="SM00421">
    <property type="entry name" value="HTH_LUXR"/>
    <property type="match status" value="1"/>
</dbReference>
<dbReference type="InterPro" id="IPR011006">
    <property type="entry name" value="CheY-like_superfamily"/>
</dbReference>
<comment type="caution">
    <text evidence="6">The sequence shown here is derived from an EMBL/GenBank/DDBJ whole genome shotgun (WGS) entry which is preliminary data.</text>
</comment>
<evidence type="ECO:0000313" key="6">
    <source>
        <dbReference type="EMBL" id="MBZ0154959.1"/>
    </source>
</evidence>
<proteinExistence type="predicted"/>
<dbReference type="PROSITE" id="PS50110">
    <property type="entry name" value="RESPONSE_REGULATORY"/>
    <property type="match status" value="1"/>
</dbReference>
<organism evidence="6 7">
    <name type="scientific">Candidatus Nitrobium versatile</name>
    <dbReference type="NCBI Taxonomy" id="2884831"/>
    <lineage>
        <taxon>Bacteria</taxon>
        <taxon>Pseudomonadati</taxon>
        <taxon>Nitrospirota</taxon>
        <taxon>Nitrospiria</taxon>
        <taxon>Nitrospirales</taxon>
        <taxon>Nitrospiraceae</taxon>
        <taxon>Candidatus Nitrobium</taxon>
    </lineage>
</organism>
<keyword evidence="1 3" id="KW-0597">Phosphoprotein</keyword>
<feature type="modified residue" description="4-aspartylphosphate" evidence="3">
    <location>
        <position position="57"/>
    </location>
</feature>
<dbReference type="Pfam" id="PF00196">
    <property type="entry name" value="GerE"/>
    <property type="match status" value="1"/>
</dbReference>
<sequence>MRVLIIEDDPIHREGLTFMLGQDKDIDIAGSFMSAESAMEFLAASWSPGKVDIVLIDLGLPGMSGVECIRAMKTRYPDIEIVVLTIYEDDEKVFSAIRAGASSYLLKGNKPWEVVEAVKCLYYEGGAFISPKIARRVLTMLKGDSQEVKNILTEREKETLTLIGQGKAYKEIAGILNISIETVKVHIKNIYGKLQAGNKTDALRIARLKGYI</sequence>
<dbReference type="GO" id="GO:0003677">
    <property type="term" value="F:DNA binding"/>
    <property type="evidence" value="ECO:0007669"/>
    <property type="project" value="UniProtKB-KW"/>
</dbReference>
<protein>
    <submittedName>
        <fullName evidence="6">Response regulator transcription factor</fullName>
    </submittedName>
</protein>
<reference evidence="6" key="1">
    <citation type="journal article" date="2021" name="bioRxiv">
        <title>Unraveling nitrogen, sulfur and carbon metabolic pathways and microbial community transcriptional responses to substrate deprivation and toxicity stresses in a bioreactor mimicking anoxic brackish coastal sediment conditions.</title>
        <authorList>
            <person name="Martins P.D."/>
            <person name="Echeveste M.J."/>
            <person name="Arshad A."/>
            <person name="Kurth J."/>
            <person name="Ouboter H."/>
            <person name="Jetten M.S.M."/>
            <person name="Welte C.U."/>
        </authorList>
    </citation>
    <scope>NUCLEOTIDE SEQUENCE</scope>
    <source>
        <strain evidence="6">MAG_39</strain>
    </source>
</reference>
<dbReference type="InterPro" id="IPR000792">
    <property type="entry name" value="Tscrpt_reg_LuxR_C"/>
</dbReference>
<dbReference type="EMBL" id="JAIOIV010000016">
    <property type="protein sequence ID" value="MBZ0154959.1"/>
    <property type="molecule type" value="Genomic_DNA"/>
</dbReference>
<dbReference type="InterPro" id="IPR058245">
    <property type="entry name" value="NreC/VraR/RcsB-like_REC"/>
</dbReference>
<dbReference type="GO" id="GO:0006355">
    <property type="term" value="P:regulation of DNA-templated transcription"/>
    <property type="evidence" value="ECO:0007669"/>
    <property type="project" value="InterPro"/>
</dbReference>
<dbReference type="InterPro" id="IPR039420">
    <property type="entry name" value="WalR-like"/>
</dbReference>